<proteinExistence type="predicted"/>
<dbReference type="Proteomes" id="UP001249394">
    <property type="component" value="Chromosome"/>
</dbReference>
<protein>
    <submittedName>
        <fullName evidence="1">Bacteriocin fulvocin C-related protein</fullName>
    </submittedName>
</protein>
<evidence type="ECO:0000313" key="1">
    <source>
        <dbReference type="EMBL" id="WND22170.1"/>
    </source>
</evidence>
<evidence type="ECO:0000313" key="2">
    <source>
        <dbReference type="Proteomes" id="UP001249394"/>
    </source>
</evidence>
<gene>
    <name evidence="1" type="ORF">RI060_34555</name>
</gene>
<keyword evidence="2" id="KW-1185">Reference proteome</keyword>
<organism evidence="1 2">
    <name type="scientific">Streptomyces violaceus</name>
    <name type="common">Streptomyces venezuelae</name>
    <dbReference type="NCBI Taxonomy" id="1936"/>
    <lineage>
        <taxon>Bacteria</taxon>
        <taxon>Bacillati</taxon>
        <taxon>Actinomycetota</taxon>
        <taxon>Actinomycetes</taxon>
        <taxon>Kitasatosporales</taxon>
        <taxon>Streptomycetaceae</taxon>
        <taxon>Streptomyces</taxon>
    </lineage>
</organism>
<name>A0ABY9UK72_STRVL</name>
<sequence length="316" mass="34276">MEKPEPRWVLAFDGSCATCRKISSAVSHACDGKLEVLPLDDTRVRDWREQAYGTDAPWAPTLLRANTGRVRAWTGAAMTPPLLRRLGPRSTLRVLRALGDLRRADAQHTADRPVTGRTLRRAQFLRAGAGLVVAAGVIMRGSTPAFAENEHEAARRWVLAHRGALPTTYDDVVAHPLSHRRAIHEALPPKARSGLWAEHLRRFGAERPQLSAAQRRILDRALAVASDPATFEGEPPAEVAELGRAAREAFGPDGARAMLAVLGPASEAAAPPPNCECNRIDVYCGWDGDCIDNGCRHTSAGCGSLYIYPCNGLCFN</sequence>
<reference evidence="1 2" key="1">
    <citation type="submission" date="2023-09" db="EMBL/GenBank/DDBJ databases">
        <title>The genome sequence of Streptomyces anthocyanicus.</title>
        <authorList>
            <person name="Mo P."/>
        </authorList>
    </citation>
    <scope>NUCLEOTIDE SEQUENCE [LARGE SCALE GENOMIC DNA]</scope>
    <source>
        <strain evidence="1 2">JCM 4387</strain>
    </source>
</reference>
<dbReference type="NCBIfam" id="NF033852">
    <property type="entry name" value="fulvocin_rel"/>
    <property type="match status" value="1"/>
</dbReference>
<dbReference type="EMBL" id="CP134213">
    <property type="protein sequence ID" value="WND22170.1"/>
    <property type="molecule type" value="Genomic_DNA"/>
</dbReference>
<accession>A0ABY9UK72</accession>